<dbReference type="EMBL" id="CAKD01000022">
    <property type="protein sequence ID" value="CCI85504.1"/>
    <property type="molecule type" value="Genomic_DNA"/>
</dbReference>
<evidence type="ECO:0000313" key="3">
    <source>
        <dbReference type="EMBL" id="CCI85504.1"/>
    </source>
</evidence>
<organism evidence="3 4">
    <name type="scientific">Lactobacillus pasteurii DSM 23907 = CRBIP 24.76</name>
    <dbReference type="NCBI Taxonomy" id="1423790"/>
    <lineage>
        <taxon>Bacteria</taxon>
        <taxon>Bacillati</taxon>
        <taxon>Bacillota</taxon>
        <taxon>Bacilli</taxon>
        <taxon>Lactobacillales</taxon>
        <taxon>Lactobacillaceae</taxon>
        <taxon>Lactobacillus</taxon>
    </lineage>
</organism>
<dbReference type="PATRIC" id="fig|1423790.3.peg.1468"/>
<evidence type="ECO:0000259" key="2">
    <source>
        <dbReference type="Pfam" id="PF13457"/>
    </source>
</evidence>
<keyword evidence="4" id="KW-1185">Reference proteome</keyword>
<sequence>MSIKIKQALPFLVASSLLAIMMTSREVQATSTSLQTKIAGNKTYNIYKKVSKKGVKHKVTTTSPFKYAHLQSRSYVRTKHGTYWYLYANGRGLGWVNQNFFARNKINVVKSVSLVKNSADRGYNTADAVNYVTDRTGSVVDLYKVWISQPTVSSATAGTTRVLYQYNGRSAESHVTVRSNSKEGIAKPIVAAQTNAGPTSTTWVKRTGGSFKIQKKAHTYVGTSGMTLKTAFFQPNILSLAGSPDTQVGLIPEGMTYADGWMTTSLYSTSNNANQPFAWGHLASYRLSAFDSKFDAQYIPTDDLSFSKFKKYSENIKVSPYIRLGHGQAIGSTTQYIYVVANYNKAGNPRWSNEILRIRKSDMLIDKIWTFKVAASKAKYPRYFHNVTVVDDFTMIGLFHNSKKHKYEFWKISRLGDSFTASQMGQTANDLITNSAQVQGFTYDQANRVFYIAFNDHIFKLAEDGSFISMNKFNTKREFEGIAIKNGQLIVNMAQRAELMQASN</sequence>
<keyword evidence="1" id="KW-0732">Signal</keyword>
<dbReference type="Proteomes" id="UP000009311">
    <property type="component" value="Unassembled WGS sequence"/>
</dbReference>
<dbReference type="STRING" id="1423790.BN53_05300"/>
<dbReference type="OrthoDB" id="2323955at2"/>
<dbReference type="InterPro" id="IPR025987">
    <property type="entry name" value="GW_dom"/>
</dbReference>
<dbReference type="eggNOG" id="ENOG5034AK2">
    <property type="taxonomic scope" value="Bacteria"/>
</dbReference>
<feature type="chain" id="PRO_5009961888" evidence="1">
    <location>
        <begin position="30"/>
        <end position="504"/>
    </location>
</feature>
<accession>I7KLP5</accession>
<dbReference type="SUPFAM" id="SSF82057">
    <property type="entry name" value="Prokaryotic SH3-related domain"/>
    <property type="match status" value="1"/>
</dbReference>
<feature type="domain" description="GW" evidence="2">
    <location>
        <begin position="30"/>
        <end position="99"/>
    </location>
</feature>
<proteinExistence type="predicted"/>
<evidence type="ECO:0000256" key="1">
    <source>
        <dbReference type="SAM" id="SignalP"/>
    </source>
</evidence>
<dbReference type="RefSeq" id="WP_009560056.1">
    <property type="nucleotide sequence ID" value="NZ_AYZN01000005.1"/>
</dbReference>
<gene>
    <name evidence="3" type="ORF">BN53_05300</name>
</gene>
<comment type="caution">
    <text evidence="3">The sequence shown here is derived from an EMBL/GenBank/DDBJ whole genome shotgun (WGS) entry which is preliminary data.</text>
</comment>
<protein>
    <submittedName>
        <fullName evidence="3">Bacterial Ig-like domain (Group 3)</fullName>
    </submittedName>
</protein>
<name>I7KLP5_9LACO</name>
<reference evidence="3 4" key="1">
    <citation type="submission" date="2012-06" db="EMBL/GenBank/DDBJ databases">
        <title>Draft Genome Sequence of Lactobacillus pasteurii CRBIP 24.76T.</title>
        <authorList>
            <person name="Cousin S."/>
            <person name="Bouchier C."/>
            <person name="Loux V."/>
            <person name="Ma L."/>
            <person name="Creno S."/>
            <person name="Bizet C."/>
            <person name="Clermont D."/>
        </authorList>
    </citation>
    <scope>NUCLEOTIDE SEQUENCE [LARGE SCALE GENOMIC DNA]</scope>
    <source>
        <strain evidence="4">CRBIP 24.76T</strain>
    </source>
</reference>
<evidence type="ECO:0000313" key="4">
    <source>
        <dbReference type="Proteomes" id="UP000009311"/>
    </source>
</evidence>
<feature type="signal peptide" evidence="1">
    <location>
        <begin position="1"/>
        <end position="29"/>
    </location>
</feature>
<dbReference type="Pfam" id="PF13457">
    <property type="entry name" value="GW"/>
    <property type="match status" value="1"/>
</dbReference>
<dbReference type="AlphaFoldDB" id="I7KLP5"/>